<dbReference type="HOGENOM" id="CLU_2942456_0_0_1"/>
<dbReference type="Proteomes" id="UP000054538">
    <property type="component" value="Unassembled WGS sequence"/>
</dbReference>
<evidence type="ECO:0000313" key="2">
    <source>
        <dbReference type="EMBL" id="KIK74767.1"/>
    </source>
</evidence>
<keyword evidence="1" id="KW-0812">Transmembrane</keyword>
<keyword evidence="1" id="KW-1133">Transmembrane helix</keyword>
<dbReference type="InParanoid" id="A0A0D0BTK0"/>
<reference evidence="2 3" key="1">
    <citation type="submission" date="2014-04" db="EMBL/GenBank/DDBJ databases">
        <authorList>
            <consortium name="DOE Joint Genome Institute"/>
            <person name="Kuo A."/>
            <person name="Kohler A."/>
            <person name="Jargeat P."/>
            <person name="Nagy L.G."/>
            <person name="Floudas D."/>
            <person name="Copeland A."/>
            <person name="Barry K.W."/>
            <person name="Cichocki N."/>
            <person name="Veneault-Fourrey C."/>
            <person name="LaButti K."/>
            <person name="Lindquist E.A."/>
            <person name="Lipzen A."/>
            <person name="Lundell T."/>
            <person name="Morin E."/>
            <person name="Murat C."/>
            <person name="Sun H."/>
            <person name="Tunlid A."/>
            <person name="Henrissat B."/>
            <person name="Grigoriev I.V."/>
            <person name="Hibbett D.S."/>
            <person name="Martin F."/>
            <person name="Nordberg H.P."/>
            <person name="Cantor M.N."/>
            <person name="Hua S.X."/>
        </authorList>
    </citation>
    <scope>NUCLEOTIDE SEQUENCE [LARGE SCALE GENOMIC DNA]</scope>
    <source>
        <strain evidence="2 3">Ve08.2h10</strain>
    </source>
</reference>
<gene>
    <name evidence="2" type="ORF">PAXRUDRAFT_19555</name>
</gene>
<reference evidence="3" key="2">
    <citation type="submission" date="2015-01" db="EMBL/GenBank/DDBJ databases">
        <title>Evolutionary Origins and Diversification of the Mycorrhizal Mutualists.</title>
        <authorList>
            <consortium name="DOE Joint Genome Institute"/>
            <consortium name="Mycorrhizal Genomics Consortium"/>
            <person name="Kohler A."/>
            <person name="Kuo A."/>
            <person name="Nagy L.G."/>
            <person name="Floudas D."/>
            <person name="Copeland A."/>
            <person name="Barry K.W."/>
            <person name="Cichocki N."/>
            <person name="Veneault-Fourrey C."/>
            <person name="LaButti K."/>
            <person name="Lindquist E.A."/>
            <person name="Lipzen A."/>
            <person name="Lundell T."/>
            <person name="Morin E."/>
            <person name="Murat C."/>
            <person name="Riley R."/>
            <person name="Ohm R."/>
            <person name="Sun H."/>
            <person name="Tunlid A."/>
            <person name="Henrissat B."/>
            <person name="Grigoriev I.V."/>
            <person name="Hibbett D.S."/>
            <person name="Martin F."/>
        </authorList>
    </citation>
    <scope>NUCLEOTIDE SEQUENCE [LARGE SCALE GENOMIC DNA]</scope>
    <source>
        <strain evidence="3">Ve08.2h10</strain>
    </source>
</reference>
<organism evidence="2 3">
    <name type="scientific">Paxillus rubicundulus Ve08.2h10</name>
    <dbReference type="NCBI Taxonomy" id="930991"/>
    <lineage>
        <taxon>Eukaryota</taxon>
        <taxon>Fungi</taxon>
        <taxon>Dikarya</taxon>
        <taxon>Basidiomycota</taxon>
        <taxon>Agaricomycotina</taxon>
        <taxon>Agaricomycetes</taxon>
        <taxon>Agaricomycetidae</taxon>
        <taxon>Boletales</taxon>
        <taxon>Paxilineae</taxon>
        <taxon>Paxillaceae</taxon>
        <taxon>Paxillus</taxon>
    </lineage>
</organism>
<dbReference type="EMBL" id="KN828577">
    <property type="protein sequence ID" value="KIK74767.1"/>
    <property type="molecule type" value="Genomic_DNA"/>
</dbReference>
<proteinExistence type="predicted"/>
<name>A0A0D0BTK0_9AGAM</name>
<accession>A0A0D0BTK0</accession>
<keyword evidence="1" id="KW-0472">Membrane</keyword>
<evidence type="ECO:0000256" key="1">
    <source>
        <dbReference type="SAM" id="Phobius"/>
    </source>
</evidence>
<feature type="transmembrane region" description="Helical" evidence="1">
    <location>
        <begin position="12"/>
        <end position="35"/>
    </location>
</feature>
<keyword evidence="3" id="KW-1185">Reference proteome</keyword>
<evidence type="ECO:0000313" key="3">
    <source>
        <dbReference type="Proteomes" id="UP000054538"/>
    </source>
</evidence>
<dbReference type="AlphaFoldDB" id="A0A0D0BTK0"/>
<protein>
    <submittedName>
        <fullName evidence="2">Uncharacterized protein</fullName>
    </submittedName>
</protein>
<sequence>MYSQKCQANAIFAQLGIYPGVTISIVGNIMAMLYFHKSQYLPPVILPTLQITLEDVYLLL</sequence>